<feature type="region of interest" description="Disordered" evidence="3">
    <location>
        <begin position="28"/>
        <end position="54"/>
    </location>
</feature>
<organism evidence="5 6">
    <name type="scientific">Cicer arietinum</name>
    <name type="common">Chickpea</name>
    <name type="synonym">Garbanzo</name>
    <dbReference type="NCBI Taxonomy" id="3827"/>
    <lineage>
        <taxon>Eukaryota</taxon>
        <taxon>Viridiplantae</taxon>
        <taxon>Streptophyta</taxon>
        <taxon>Embryophyta</taxon>
        <taxon>Tracheophyta</taxon>
        <taxon>Spermatophyta</taxon>
        <taxon>Magnoliopsida</taxon>
        <taxon>eudicotyledons</taxon>
        <taxon>Gunneridae</taxon>
        <taxon>Pentapetalae</taxon>
        <taxon>rosids</taxon>
        <taxon>fabids</taxon>
        <taxon>Fabales</taxon>
        <taxon>Fabaceae</taxon>
        <taxon>Papilionoideae</taxon>
        <taxon>50 kb inversion clade</taxon>
        <taxon>NPAAA clade</taxon>
        <taxon>Hologalegina</taxon>
        <taxon>IRL clade</taxon>
        <taxon>Cicereae</taxon>
        <taxon>Cicer</taxon>
    </lineage>
</organism>
<keyword evidence="1" id="KW-0489">Methyltransferase</keyword>
<evidence type="ECO:0000259" key="4">
    <source>
        <dbReference type="Pfam" id="PF00588"/>
    </source>
</evidence>
<dbReference type="SUPFAM" id="SSF55315">
    <property type="entry name" value="L30e-like"/>
    <property type="match status" value="1"/>
</dbReference>
<dbReference type="GO" id="GO:0032259">
    <property type="term" value="P:methylation"/>
    <property type="evidence" value="ECO:0007669"/>
    <property type="project" value="UniProtKB-KW"/>
</dbReference>
<dbReference type="Gene3D" id="3.30.1330.30">
    <property type="match status" value="1"/>
</dbReference>
<dbReference type="GO" id="GO:0008173">
    <property type="term" value="F:RNA methyltransferase activity"/>
    <property type="evidence" value="ECO:0007669"/>
    <property type="project" value="InterPro"/>
</dbReference>
<dbReference type="FunFam" id="3.30.1330.30:FF:000034">
    <property type="entry name" value="Os03g0685100 protein"/>
    <property type="match status" value="1"/>
</dbReference>
<keyword evidence="2" id="KW-0808">Transferase</keyword>
<dbReference type="OrthoDB" id="270651at2759"/>
<keyword evidence="5" id="KW-1185">Reference proteome</keyword>
<evidence type="ECO:0000313" key="5">
    <source>
        <dbReference type="Proteomes" id="UP000087171"/>
    </source>
</evidence>
<dbReference type="RefSeq" id="XP_004509708.1">
    <property type="nucleotide sequence ID" value="XM_004509651.3"/>
</dbReference>
<evidence type="ECO:0000256" key="2">
    <source>
        <dbReference type="ARBA" id="ARBA00022679"/>
    </source>
</evidence>
<dbReference type="InterPro" id="IPR051259">
    <property type="entry name" value="rRNA_Methyltransferase"/>
</dbReference>
<dbReference type="PaxDb" id="3827-XP_004509708.1"/>
<feature type="compositionally biased region" description="Polar residues" evidence="3">
    <location>
        <begin position="29"/>
        <end position="43"/>
    </location>
</feature>
<dbReference type="PANTHER" id="PTHR43191">
    <property type="entry name" value="RRNA METHYLTRANSFERASE 3"/>
    <property type="match status" value="1"/>
</dbReference>
<reference evidence="5" key="1">
    <citation type="journal article" date="2013" name="Nat. Biotechnol.">
        <title>Draft genome sequence of chickpea (Cicer arietinum) provides a resource for trait improvement.</title>
        <authorList>
            <person name="Varshney R.K."/>
            <person name="Song C."/>
            <person name="Saxena R.K."/>
            <person name="Azam S."/>
            <person name="Yu S."/>
            <person name="Sharpe A.G."/>
            <person name="Cannon S."/>
            <person name="Baek J."/>
            <person name="Rosen B.D."/>
            <person name="Tar'an B."/>
            <person name="Millan T."/>
            <person name="Zhang X."/>
            <person name="Ramsay L.D."/>
            <person name="Iwata A."/>
            <person name="Wang Y."/>
            <person name="Nelson W."/>
            <person name="Farmer A.D."/>
            <person name="Gaur P.M."/>
            <person name="Soderlund C."/>
            <person name="Penmetsa R.V."/>
            <person name="Xu C."/>
            <person name="Bharti A.K."/>
            <person name="He W."/>
            <person name="Winter P."/>
            <person name="Zhao S."/>
            <person name="Hane J.K."/>
            <person name="Carrasquilla-Garcia N."/>
            <person name="Condie J.A."/>
            <person name="Upadhyaya H.D."/>
            <person name="Luo M.C."/>
            <person name="Thudi M."/>
            <person name="Gowda C.L."/>
            <person name="Singh N.P."/>
            <person name="Lichtenzveig J."/>
            <person name="Gali K.K."/>
            <person name="Rubio J."/>
            <person name="Nadarajan N."/>
            <person name="Dolezel J."/>
            <person name="Bansal K.C."/>
            <person name="Xu X."/>
            <person name="Edwards D."/>
            <person name="Zhang G."/>
            <person name="Kahl G."/>
            <person name="Gil J."/>
            <person name="Singh K.B."/>
            <person name="Datta S.K."/>
            <person name="Jackson S.A."/>
            <person name="Wang J."/>
            <person name="Cook D.R."/>
        </authorList>
    </citation>
    <scope>NUCLEOTIDE SEQUENCE [LARGE SCALE GENOMIC DNA]</scope>
    <source>
        <strain evidence="5">cv. CDC Frontier</strain>
    </source>
</reference>
<dbReference type="PANTHER" id="PTHR43191:SF2">
    <property type="entry name" value="RRNA METHYLTRANSFERASE 3, MITOCHONDRIAL"/>
    <property type="match status" value="1"/>
</dbReference>
<dbReference type="GO" id="GO:0006396">
    <property type="term" value="P:RNA processing"/>
    <property type="evidence" value="ECO:0007669"/>
    <property type="project" value="InterPro"/>
</dbReference>
<dbReference type="InterPro" id="IPR001537">
    <property type="entry name" value="SpoU_MeTrfase"/>
</dbReference>
<gene>
    <name evidence="6" type="primary">LOC101501432</name>
</gene>
<dbReference type="AlphaFoldDB" id="A0A1S2YTK9"/>
<feature type="compositionally biased region" description="Basic and acidic residues" evidence="3">
    <location>
        <begin position="44"/>
        <end position="54"/>
    </location>
</feature>
<dbReference type="eggNOG" id="KOG2506">
    <property type="taxonomic scope" value="Eukaryota"/>
</dbReference>
<dbReference type="Pfam" id="PF00588">
    <property type="entry name" value="SpoU_methylase"/>
    <property type="match status" value="1"/>
</dbReference>
<dbReference type="SUPFAM" id="SSF75217">
    <property type="entry name" value="alpha/beta knot"/>
    <property type="match status" value="1"/>
</dbReference>
<dbReference type="GeneID" id="101501432"/>
<dbReference type="STRING" id="3827.A0A1S2YTK9"/>
<accession>A0A1S2YTK9</accession>
<dbReference type="InterPro" id="IPR029028">
    <property type="entry name" value="Alpha/beta_knot_MTases"/>
</dbReference>
<sequence length="338" mass="37227">MQCYSISSNIQFAIVFYPQTHRRGCFQPTRISVTPSPPQQIEQRTSHDATRSDNSKLITSASNPFVKHCLKLRNSSSYRRSHASVLLVGSTPIREIYRFEESSQDKNVTMDCLILPDKAEIPNGLDGSTDSIVRVSSIVMRKLSGLQSTDSVDAIALMKFPASFLNLDDNQKHCRKWFSSAHRILVLDGIQDPGNLGTLLRSAVAFRWDGVFLLPGCCDPFNEKALRASRGASFQLPIVSGTWNHLESLKEESQMKLLAGHPENEGLIKLVSLLSPSFCESISDAPLCLVLGSEGSGLSEKSLQACELVSIPMTGEYESLNVSVAGGIFLYMLQPKNK</sequence>
<proteinExistence type="predicted"/>
<dbReference type="InterPro" id="IPR029026">
    <property type="entry name" value="tRNA_m1G_MTases_N"/>
</dbReference>
<dbReference type="InterPro" id="IPR029064">
    <property type="entry name" value="Ribosomal_eL30-like_sf"/>
</dbReference>
<evidence type="ECO:0000256" key="3">
    <source>
        <dbReference type="SAM" id="MobiDB-lite"/>
    </source>
</evidence>
<feature type="domain" description="tRNA/rRNA methyltransferase SpoU type" evidence="4">
    <location>
        <begin position="184"/>
        <end position="331"/>
    </location>
</feature>
<evidence type="ECO:0000313" key="6">
    <source>
        <dbReference type="RefSeq" id="XP_004509708.1"/>
    </source>
</evidence>
<reference evidence="6" key="2">
    <citation type="submission" date="2025-08" db="UniProtKB">
        <authorList>
            <consortium name="RefSeq"/>
        </authorList>
    </citation>
    <scope>IDENTIFICATION</scope>
    <source>
        <tissue evidence="6">Etiolated seedlings</tissue>
    </source>
</reference>
<dbReference type="CDD" id="cd18095">
    <property type="entry name" value="SpoU-like_rRNA-MTase"/>
    <property type="match status" value="1"/>
</dbReference>
<dbReference type="KEGG" id="cam:101501432"/>
<dbReference type="GO" id="GO:0003723">
    <property type="term" value="F:RNA binding"/>
    <property type="evidence" value="ECO:0007669"/>
    <property type="project" value="InterPro"/>
</dbReference>
<evidence type="ECO:0000256" key="1">
    <source>
        <dbReference type="ARBA" id="ARBA00022603"/>
    </source>
</evidence>
<dbReference type="Proteomes" id="UP000087171">
    <property type="component" value="Chromosome Ca7"/>
</dbReference>
<dbReference type="Gene3D" id="3.40.1280.10">
    <property type="match status" value="1"/>
</dbReference>
<dbReference type="FunFam" id="3.40.1280.10:FF:000027">
    <property type="entry name" value="Putative tRNA/rRNA methyltransferase YsgA"/>
    <property type="match status" value="1"/>
</dbReference>
<name>A0A1S2YTK9_CICAR</name>
<protein>
    <submittedName>
        <fullName evidence="6">Uncharacterized protein LOC101501432</fullName>
    </submittedName>
</protein>